<evidence type="ECO:0000313" key="5">
    <source>
        <dbReference type="EMBL" id="GIJ30982.1"/>
    </source>
</evidence>
<keyword evidence="5" id="KW-0547">Nucleotide-binding</keyword>
<dbReference type="GO" id="GO:0004386">
    <property type="term" value="F:helicase activity"/>
    <property type="evidence" value="ECO:0007669"/>
    <property type="project" value="UniProtKB-KW"/>
</dbReference>
<dbReference type="AlphaFoldDB" id="A0A9W5UL70"/>
<accession>A0A9W5UL70</accession>
<proteinExistence type="predicted"/>
<protein>
    <submittedName>
        <fullName evidence="5">Helicase SNF2</fullName>
    </submittedName>
</protein>
<keyword evidence="1" id="KW-0378">Hydrolase</keyword>
<keyword evidence="5" id="KW-0067">ATP-binding</keyword>
<dbReference type="CDD" id="cd17919">
    <property type="entry name" value="DEXHc_Snf"/>
    <property type="match status" value="1"/>
</dbReference>
<dbReference type="SMART" id="SM00490">
    <property type="entry name" value="HELICc"/>
    <property type="match status" value="1"/>
</dbReference>
<dbReference type="InterPro" id="IPR049730">
    <property type="entry name" value="SNF2/RAD54-like_C"/>
</dbReference>
<dbReference type="Gene3D" id="3.40.50.10810">
    <property type="entry name" value="Tandem AAA-ATPase domain"/>
    <property type="match status" value="1"/>
</dbReference>
<feature type="region of interest" description="Disordered" evidence="2">
    <location>
        <begin position="196"/>
        <end position="228"/>
    </location>
</feature>
<dbReference type="GO" id="GO:0005524">
    <property type="term" value="F:ATP binding"/>
    <property type="evidence" value="ECO:0007669"/>
    <property type="project" value="InterPro"/>
</dbReference>
<organism evidence="5 6">
    <name type="scientific">Micromonospora sediminimaris</name>
    <dbReference type="NCBI Taxonomy" id="547162"/>
    <lineage>
        <taxon>Bacteria</taxon>
        <taxon>Bacillati</taxon>
        <taxon>Actinomycetota</taxon>
        <taxon>Actinomycetes</taxon>
        <taxon>Micromonosporales</taxon>
        <taxon>Micromonosporaceae</taxon>
        <taxon>Micromonospora</taxon>
    </lineage>
</organism>
<feature type="domain" description="Helicase ATP-binding" evidence="3">
    <location>
        <begin position="505"/>
        <end position="666"/>
    </location>
</feature>
<dbReference type="InterPro" id="IPR027417">
    <property type="entry name" value="P-loop_NTPase"/>
</dbReference>
<name>A0A9W5UL70_9ACTN</name>
<keyword evidence="6" id="KW-1185">Reference proteome</keyword>
<feature type="domain" description="Helicase C-terminal" evidence="4">
    <location>
        <begin position="744"/>
        <end position="910"/>
    </location>
</feature>
<dbReference type="PANTHER" id="PTHR10799">
    <property type="entry name" value="SNF2/RAD54 HELICASE FAMILY"/>
    <property type="match status" value="1"/>
</dbReference>
<dbReference type="Pfam" id="PF00176">
    <property type="entry name" value="SNF2-rel_dom"/>
    <property type="match status" value="1"/>
</dbReference>
<dbReference type="EMBL" id="BOPD01000002">
    <property type="protein sequence ID" value="GIJ30982.1"/>
    <property type="molecule type" value="Genomic_DNA"/>
</dbReference>
<dbReference type="Gene3D" id="3.40.50.300">
    <property type="entry name" value="P-loop containing nucleotide triphosphate hydrolases"/>
    <property type="match status" value="1"/>
</dbReference>
<dbReference type="CDD" id="cd18793">
    <property type="entry name" value="SF2_C_SNF"/>
    <property type="match status" value="1"/>
</dbReference>
<sequence>MLGWVAGYRAGVRMDKAERVELRRLVADFRRWGRLAQDVRDWHRGVQQAASSAERGLRDRSVVVDRSGQGAWRVLALRANDRDAVRRLQERAVLPATTAADHALLRLLTDDAPRAVADLAPMLDVRRHLAGPARKQSAATAAMFLRDRHAQVIATGGPERLAYLGVPTAASDPVRDDVRDLLDPSLRFALLAERTGPEPELVEQTGQERGPTGRIGPERESAGWTGPEPELVDRSVFGGLPAALAAIDKVVAGEASYRSAARDAGEQVRQSEVHRILRDMPVEALRTVTRDRFRLGPLADAGVVTVQDVLHHGPSLQALPGVGETSARRLIGAARTLWQTTYDETPVRIDVDHRHPETTLLLRRLAEWDARRRTRGAAADLERAAELAPLGGTVDRRTSHLLVVPIRGLAASDLRESIEIVERRAELLGRSSAPGRRNLPADPWDDFLTRPADYFAMLSELGFASGDGNAAHGDLPDEIIEAVRDQVLDGAHLTASLRGYQSFAARFALVQRKVIIGDEMGLGKTVEALAVLAHLRSSGSTHFLVVCPAAVVTNWVREISGKSRLRPHRVHGPERETAARAWQRDGGVAVTTYETLAWWGPQLREVPELACVVVDEAHYVKNPQAQRSIRTKEIVARAERAILLTGTPLENKVDEFRNLARYVRPDLTVDATDPSPARFRRQIAPAYLRRNQDDVLDELPELIEVEEWLPMSSADTTRYREAVERGNFMQMRQAAMLQATESTKVQRLVEIVREAAENERRVIVFSHFREVLDLVTRTLPGPVFGPLTGSVPANHRQRMVDDFSAARHGAVLVAQIVAGGVGLNIQSASVVVICEPQLKPTTEAQAIARAHRMGQVQSVQVHRLLSEEGVDQRITELLAGKRRIFDDFARVSDTADASPEAVDLSEAELVREVVAAERQRLLDPAPELPPQHAPS</sequence>
<evidence type="ECO:0000259" key="4">
    <source>
        <dbReference type="PROSITE" id="PS51194"/>
    </source>
</evidence>
<evidence type="ECO:0000256" key="2">
    <source>
        <dbReference type="SAM" id="MobiDB-lite"/>
    </source>
</evidence>
<evidence type="ECO:0000256" key="1">
    <source>
        <dbReference type="ARBA" id="ARBA00022801"/>
    </source>
</evidence>
<gene>
    <name evidence="5" type="ORF">Vse01_01300</name>
</gene>
<dbReference type="PROSITE" id="PS51194">
    <property type="entry name" value="HELICASE_CTER"/>
    <property type="match status" value="1"/>
</dbReference>
<keyword evidence="5" id="KW-0347">Helicase</keyword>
<dbReference type="GO" id="GO:0016787">
    <property type="term" value="F:hydrolase activity"/>
    <property type="evidence" value="ECO:0007669"/>
    <property type="project" value="UniProtKB-KW"/>
</dbReference>
<comment type="caution">
    <text evidence="5">The sequence shown here is derived from an EMBL/GenBank/DDBJ whole genome shotgun (WGS) entry which is preliminary data.</text>
</comment>
<dbReference type="InterPro" id="IPR000330">
    <property type="entry name" value="SNF2_N"/>
</dbReference>
<evidence type="ECO:0000259" key="3">
    <source>
        <dbReference type="PROSITE" id="PS51192"/>
    </source>
</evidence>
<reference evidence="5" key="1">
    <citation type="submission" date="2021-01" db="EMBL/GenBank/DDBJ databases">
        <title>Whole genome shotgun sequence of Verrucosispora sediminis NBRC 107745.</title>
        <authorList>
            <person name="Komaki H."/>
            <person name="Tamura T."/>
        </authorList>
    </citation>
    <scope>NUCLEOTIDE SEQUENCE</scope>
    <source>
        <strain evidence="5">NBRC 107745</strain>
    </source>
</reference>
<dbReference type="SUPFAM" id="SSF52540">
    <property type="entry name" value="P-loop containing nucleoside triphosphate hydrolases"/>
    <property type="match status" value="2"/>
</dbReference>
<dbReference type="InterPro" id="IPR001650">
    <property type="entry name" value="Helicase_C-like"/>
</dbReference>
<dbReference type="Proteomes" id="UP000607311">
    <property type="component" value="Unassembled WGS sequence"/>
</dbReference>
<dbReference type="InterPro" id="IPR014001">
    <property type="entry name" value="Helicase_ATP-bd"/>
</dbReference>
<dbReference type="SMART" id="SM00487">
    <property type="entry name" value="DEXDc"/>
    <property type="match status" value="1"/>
</dbReference>
<dbReference type="InterPro" id="IPR038718">
    <property type="entry name" value="SNF2-like_sf"/>
</dbReference>
<dbReference type="PROSITE" id="PS51192">
    <property type="entry name" value="HELICASE_ATP_BIND_1"/>
    <property type="match status" value="1"/>
</dbReference>
<evidence type="ECO:0000313" key="6">
    <source>
        <dbReference type="Proteomes" id="UP000607311"/>
    </source>
</evidence>